<dbReference type="Proteomes" id="UP001311232">
    <property type="component" value="Unassembled WGS sequence"/>
</dbReference>
<evidence type="ECO:0000313" key="1">
    <source>
        <dbReference type="EMBL" id="KAK5611388.1"/>
    </source>
</evidence>
<name>A0AAV9RR78_9TELE</name>
<sequence length="99" mass="10825">MPGTTTGICPNPNRDASCTAARALAISCQTGKCSSIRPTGVQFMDVLFRWWNHKSGRHITAPEEGAGGGRLDVRRVHLQVSKSHSNGHRHWLPHEALDS</sequence>
<organism evidence="1 2">
    <name type="scientific">Crenichthys baileyi</name>
    <name type="common">White River springfish</name>
    <dbReference type="NCBI Taxonomy" id="28760"/>
    <lineage>
        <taxon>Eukaryota</taxon>
        <taxon>Metazoa</taxon>
        <taxon>Chordata</taxon>
        <taxon>Craniata</taxon>
        <taxon>Vertebrata</taxon>
        <taxon>Euteleostomi</taxon>
        <taxon>Actinopterygii</taxon>
        <taxon>Neopterygii</taxon>
        <taxon>Teleostei</taxon>
        <taxon>Neoteleostei</taxon>
        <taxon>Acanthomorphata</taxon>
        <taxon>Ovalentaria</taxon>
        <taxon>Atherinomorphae</taxon>
        <taxon>Cyprinodontiformes</taxon>
        <taxon>Goodeidae</taxon>
        <taxon>Crenichthys</taxon>
    </lineage>
</organism>
<dbReference type="AlphaFoldDB" id="A0AAV9RR78"/>
<protein>
    <submittedName>
        <fullName evidence="1">Uncharacterized protein</fullName>
    </submittedName>
</protein>
<evidence type="ECO:0000313" key="2">
    <source>
        <dbReference type="Proteomes" id="UP001311232"/>
    </source>
</evidence>
<accession>A0AAV9RR78</accession>
<gene>
    <name evidence="1" type="ORF">CRENBAI_017396</name>
</gene>
<proteinExistence type="predicted"/>
<keyword evidence="2" id="KW-1185">Reference proteome</keyword>
<dbReference type="EMBL" id="JAHHUM010001481">
    <property type="protein sequence ID" value="KAK5611388.1"/>
    <property type="molecule type" value="Genomic_DNA"/>
</dbReference>
<reference evidence="1 2" key="1">
    <citation type="submission" date="2021-06" db="EMBL/GenBank/DDBJ databases">
        <authorList>
            <person name="Palmer J.M."/>
        </authorList>
    </citation>
    <scope>NUCLEOTIDE SEQUENCE [LARGE SCALE GENOMIC DNA]</scope>
    <source>
        <strain evidence="1 2">MEX-2019</strain>
        <tissue evidence="1">Muscle</tissue>
    </source>
</reference>
<comment type="caution">
    <text evidence="1">The sequence shown here is derived from an EMBL/GenBank/DDBJ whole genome shotgun (WGS) entry which is preliminary data.</text>
</comment>